<accession>A0A542EGL6</accession>
<dbReference type="Proteomes" id="UP000320806">
    <property type="component" value="Unassembled WGS sequence"/>
</dbReference>
<sequence length="386" mass="39152">MALLTKKKSGTENLDIADGGDLFGEMETAPRADLDLREKNIRRGKLIKWGLIVSLSMIPVSCLGSVNASNLAASNQDEVAELKANGIADMGKVEDDPGKFAATSALQSWLDAVPAPLPGGQIMSWDGSVKQPGYDKTKVSRMLENFTVLDGAGRGYTATLEVSVDPRGGAQVMFGPSLIPIPQAATDGWAGTELWPGLEPGGDVTPSVSTAVQSWATAYTSGDADALRVAVGDGDSSHTYLALSGITSVTASASAMATTKDGTIARVELQPTWAGRSNSSSGQVTPMIFDVLIQRADTAAPQVVAWGAPGSGPRLKPYVNAITVPANVLGTATAPSAETSEPTTKGDPGGTANTSAPTGTGSPSASGGGTSTPAAPSSTSDASSSN</sequence>
<feature type="region of interest" description="Disordered" evidence="1">
    <location>
        <begin position="333"/>
        <end position="386"/>
    </location>
</feature>
<gene>
    <name evidence="2" type="ORF">FB459_1920</name>
</gene>
<protein>
    <submittedName>
        <fullName evidence="2">Uncharacterized protein</fullName>
    </submittedName>
</protein>
<evidence type="ECO:0000256" key="1">
    <source>
        <dbReference type="SAM" id="MobiDB-lite"/>
    </source>
</evidence>
<dbReference type="AlphaFoldDB" id="A0A542EGL6"/>
<evidence type="ECO:0000313" key="2">
    <source>
        <dbReference type="EMBL" id="TQJ14459.1"/>
    </source>
</evidence>
<organism evidence="2 3">
    <name type="scientific">Yimella lutea</name>
    <dbReference type="NCBI Taxonomy" id="587872"/>
    <lineage>
        <taxon>Bacteria</taxon>
        <taxon>Bacillati</taxon>
        <taxon>Actinomycetota</taxon>
        <taxon>Actinomycetes</taxon>
        <taxon>Micrococcales</taxon>
        <taxon>Dermacoccaceae</taxon>
        <taxon>Yimella</taxon>
    </lineage>
</organism>
<comment type="caution">
    <text evidence="2">The sequence shown here is derived from an EMBL/GenBank/DDBJ whole genome shotgun (WGS) entry which is preliminary data.</text>
</comment>
<dbReference type="OrthoDB" id="5126438at2"/>
<reference evidence="2 3" key="1">
    <citation type="submission" date="2019-06" db="EMBL/GenBank/DDBJ databases">
        <title>Sequencing the genomes of 1000 actinobacteria strains.</title>
        <authorList>
            <person name="Klenk H.-P."/>
        </authorList>
    </citation>
    <scope>NUCLEOTIDE SEQUENCE [LARGE SCALE GENOMIC DNA]</scope>
    <source>
        <strain evidence="2 3">DSM 19828</strain>
    </source>
</reference>
<dbReference type="EMBL" id="VFMO01000001">
    <property type="protein sequence ID" value="TQJ14459.1"/>
    <property type="molecule type" value="Genomic_DNA"/>
</dbReference>
<proteinExistence type="predicted"/>
<feature type="compositionally biased region" description="Low complexity" evidence="1">
    <location>
        <begin position="354"/>
        <end position="386"/>
    </location>
</feature>
<evidence type="ECO:0000313" key="3">
    <source>
        <dbReference type="Proteomes" id="UP000320806"/>
    </source>
</evidence>
<name>A0A542EGL6_9MICO</name>
<dbReference type="RefSeq" id="WP_141928264.1">
    <property type="nucleotide sequence ID" value="NZ_BAABCI010000011.1"/>
</dbReference>
<feature type="compositionally biased region" description="Polar residues" evidence="1">
    <location>
        <begin position="333"/>
        <end position="343"/>
    </location>
</feature>
<keyword evidence="3" id="KW-1185">Reference proteome</keyword>